<evidence type="ECO:0000313" key="21">
    <source>
        <dbReference type="EMBL" id="TKX18923.1"/>
    </source>
</evidence>
<feature type="transmembrane region" description="Helical" evidence="19">
    <location>
        <begin position="55"/>
        <end position="74"/>
    </location>
</feature>
<dbReference type="GO" id="GO:0005525">
    <property type="term" value="F:GTP binding"/>
    <property type="evidence" value="ECO:0007669"/>
    <property type="project" value="UniProtKB-KW"/>
</dbReference>
<dbReference type="SUPFAM" id="SSF52540">
    <property type="entry name" value="P-loop containing nucleoside triphosphate hydrolases"/>
    <property type="match status" value="1"/>
</dbReference>
<dbReference type="GO" id="GO:0030427">
    <property type="term" value="C:site of polarized growth"/>
    <property type="evidence" value="ECO:0007669"/>
    <property type="project" value="UniProtKB-ARBA"/>
</dbReference>
<keyword evidence="13" id="KW-0342">GTP-binding</keyword>
<keyword evidence="5" id="KW-0813">Transport</keyword>
<evidence type="ECO:0000256" key="5">
    <source>
        <dbReference type="ARBA" id="ARBA00022448"/>
    </source>
</evidence>
<dbReference type="CDD" id="cd01874">
    <property type="entry name" value="Cdc42"/>
    <property type="match status" value="1"/>
</dbReference>
<evidence type="ECO:0000256" key="15">
    <source>
        <dbReference type="ARBA" id="ARBA00023288"/>
    </source>
</evidence>
<dbReference type="InterPro" id="IPR036259">
    <property type="entry name" value="MFS_trans_sf"/>
</dbReference>
<dbReference type="FunFam" id="3.40.50.300:FF:000236">
    <property type="entry name" value="Cell division control protein 42"/>
    <property type="match status" value="1"/>
</dbReference>
<evidence type="ECO:0000256" key="11">
    <source>
        <dbReference type="ARBA" id="ARBA00022989"/>
    </source>
</evidence>
<dbReference type="PRINTS" id="PR00449">
    <property type="entry name" value="RASTRNSFRMNG"/>
</dbReference>
<evidence type="ECO:0000256" key="16">
    <source>
        <dbReference type="ARBA" id="ARBA00023289"/>
    </source>
</evidence>
<keyword evidence="16" id="KW-0636">Prenylation</keyword>
<keyword evidence="7" id="KW-0488">Methylation</keyword>
<dbReference type="Gene3D" id="3.40.50.300">
    <property type="entry name" value="P-loop containing nucleotide triphosphate hydrolases"/>
    <property type="match status" value="1"/>
</dbReference>
<evidence type="ECO:0000256" key="1">
    <source>
        <dbReference type="ARBA" id="ARBA00004141"/>
    </source>
</evidence>
<feature type="compositionally biased region" description="Polar residues" evidence="18">
    <location>
        <begin position="602"/>
        <end position="614"/>
    </location>
</feature>
<organism evidence="21 22">
    <name type="scientific">Elsinoe australis</name>
    <dbReference type="NCBI Taxonomy" id="40998"/>
    <lineage>
        <taxon>Eukaryota</taxon>
        <taxon>Fungi</taxon>
        <taxon>Dikarya</taxon>
        <taxon>Ascomycota</taxon>
        <taxon>Pezizomycotina</taxon>
        <taxon>Dothideomycetes</taxon>
        <taxon>Dothideomycetidae</taxon>
        <taxon>Myriangiales</taxon>
        <taxon>Elsinoaceae</taxon>
        <taxon>Elsinoe</taxon>
    </lineage>
</organism>
<dbReference type="InterPro" id="IPR020846">
    <property type="entry name" value="MFS_dom"/>
</dbReference>
<protein>
    <submittedName>
        <fullName evidence="21">Ras-like protein 10</fullName>
    </submittedName>
</protein>
<dbReference type="GO" id="GO:0030010">
    <property type="term" value="P:establishment of cell polarity"/>
    <property type="evidence" value="ECO:0007669"/>
    <property type="project" value="UniProtKB-ARBA"/>
</dbReference>
<evidence type="ECO:0000256" key="10">
    <source>
        <dbReference type="ARBA" id="ARBA00022741"/>
    </source>
</evidence>
<keyword evidence="9 19" id="KW-0812">Transmembrane</keyword>
<dbReference type="GO" id="GO:0015343">
    <property type="term" value="F:siderophore-iron transmembrane transporter activity"/>
    <property type="evidence" value="ECO:0007669"/>
    <property type="project" value="TreeGrafter"/>
</dbReference>
<evidence type="ECO:0000256" key="13">
    <source>
        <dbReference type="ARBA" id="ARBA00023134"/>
    </source>
</evidence>
<dbReference type="InterPro" id="IPR005225">
    <property type="entry name" value="Small_GTP-bd"/>
</dbReference>
<dbReference type="InterPro" id="IPR027417">
    <property type="entry name" value="P-loop_NTPase"/>
</dbReference>
<feature type="region of interest" description="Disordered" evidence="18">
    <location>
        <begin position="801"/>
        <end position="820"/>
    </location>
</feature>
<dbReference type="GO" id="GO:0005886">
    <property type="term" value="C:plasma membrane"/>
    <property type="evidence" value="ECO:0007669"/>
    <property type="project" value="UniProtKB-SubCell"/>
</dbReference>
<feature type="transmembrane region" description="Helical" evidence="19">
    <location>
        <begin position="299"/>
        <end position="321"/>
    </location>
</feature>
<dbReference type="GO" id="GO:0051286">
    <property type="term" value="C:cell tip"/>
    <property type="evidence" value="ECO:0007669"/>
    <property type="project" value="UniProtKB-ARBA"/>
</dbReference>
<dbReference type="InterPro" id="IPR001806">
    <property type="entry name" value="Small_GTPase"/>
</dbReference>
<dbReference type="EMBL" id="PTQR01000123">
    <property type="protein sequence ID" value="TKX18923.1"/>
    <property type="molecule type" value="Genomic_DNA"/>
</dbReference>
<feature type="transmembrane region" description="Helical" evidence="19">
    <location>
        <begin position="270"/>
        <end position="293"/>
    </location>
</feature>
<keyword evidence="12" id="KW-0406">Ion transport</keyword>
<evidence type="ECO:0000256" key="6">
    <source>
        <dbReference type="ARBA" id="ARBA00022475"/>
    </source>
</evidence>
<evidence type="ECO:0000256" key="7">
    <source>
        <dbReference type="ARBA" id="ARBA00022481"/>
    </source>
</evidence>
<keyword evidence="17" id="KW-0131">Cell cycle</keyword>
<evidence type="ECO:0000256" key="2">
    <source>
        <dbReference type="ARBA" id="ARBA00004342"/>
    </source>
</evidence>
<dbReference type="NCBIfam" id="TIGR00231">
    <property type="entry name" value="small_GTP"/>
    <property type="match status" value="1"/>
</dbReference>
<evidence type="ECO:0000256" key="17">
    <source>
        <dbReference type="ARBA" id="ARBA00023306"/>
    </source>
</evidence>
<dbReference type="PANTHER" id="PTHR23501:SF87">
    <property type="entry name" value="SIDEROPHORE IRON TRANSPORTER 2"/>
    <property type="match status" value="1"/>
</dbReference>
<sequence length="820" mass="88041">MADSTSSSGAVAHNDAREKNTAMDPLGDQSSITSGSSEGSAQAGVKRLEATTATWSKKSLIIAYVSLYLMAYVTSLEQQTTFNFTIFATSAFAAHSLVSTVTVVQGVVLSVVKPPMSKIADVFGRLEAFSLSVFFYVIGFIMQAGSNNVRTYASAAIFYSAGQTGLQILQQIFVADTSDLLNRALVSSIPDIPFLINVWVGPEVASGILAGAGWRWGYGIWTIILPVAFLPLALSLFLNQRKAAKRGVLPPSPFAGYSAKQVFVNLWYDLDIFGLILLSAAISLILIPLTLAARASGGWSNASIIAMIVIGALCLVAFPFWERSAKLAPHAFFPKNLFAKRTVLAGVGIAFFYFMAFYLSVFPYFQSYLLVVQGSSIVTAGRITSTFTFSSTVTSIVVSVLIKYTKHYKYFVTLGSAVYIIGLGLMLRYRQEGASTGTLVGCQIAVGIGGGMLNVPAQLGVQASASHQQVAAATAIFLTILEIGGAVGSSISGAIWTNNLLAKLQAYLPAETQDQATLIYGNITLASTGWPMGDPTRVAINRAYQETMTKLLTVAICVAIPLLPLSLLMKNYRLDQVDQHVKGTVVGGGVSQSETREGETIRNGSSAGVQSAPSPQNNSFVARLRSKCVVVGDGAVGKTCLLISYTTNKFPSEYVPTVFDNYAVTVMIGDEPYTLGLFDTAGQEDYDRLRPLSYPQTDVFLVCFSVTSPASFENVREKWFPEVHHHCPGVPCLIVGTQTDLRDDAAVREKLAKQKMQPVRKEDGDRMAKELGAVKYVECSALTQYKLKDVFDEAIVAALEPPSTGKGGKSKSKGSKCLIL</sequence>
<dbReference type="InterPro" id="IPR011701">
    <property type="entry name" value="MFS"/>
</dbReference>
<reference evidence="21 22" key="1">
    <citation type="submission" date="2018-02" db="EMBL/GenBank/DDBJ databases">
        <title>Draft genome sequences of Elsinoe sp., causing black scab on jojoba.</title>
        <authorList>
            <person name="Stodart B."/>
            <person name="Jeffress S."/>
            <person name="Ash G."/>
            <person name="Arun Chinnappa K."/>
        </authorList>
    </citation>
    <scope>NUCLEOTIDE SEQUENCE [LARGE SCALE GENOMIC DNA]</scope>
    <source>
        <strain evidence="21 22">Hillstone_2</strain>
    </source>
</reference>
<keyword evidence="6" id="KW-1003">Cell membrane</keyword>
<comment type="caution">
    <text evidence="21">The sequence shown here is derived from an EMBL/GenBank/DDBJ whole genome shotgun (WGS) entry which is preliminary data.</text>
</comment>
<keyword evidence="11 19" id="KW-1133">Transmembrane helix</keyword>
<keyword evidence="10" id="KW-0547">Nucleotide-binding</keyword>
<feature type="transmembrane region" description="Helical" evidence="19">
    <location>
        <begin position="408"/>
        <end position="427"/>
    </location>
</feature>
<comment type="subcellular location">
    <subcellularLocation>
        <location evidence="2">Cell membrane</location>
        <topology evidence="2">Lipid-anchor</topology>
        <orientation evidence="2">Cytoplasmic side</orientation>
    </subcellularLocation>
    <subcellularLocation>
        <location evidence="1">Membrane</location>
        <topology evidence="1">Multi-pass membrane protein</topology>
    </subcellularLocation>
</comment>
<dbReference type="PROSITE" id="PS51421">
    <property type="entry name" value="RAS"/>
    <property type="match status" value="1"/>
</dbReference>
<evidence type="ECO:0000256" key="9">
    <source>
        <dbReference type="ARBA" id="ARBA00022692"/>
    </source>
</evidence>
<feature type="compositionally biased region" description="Low complexity" evidence="18">
    <location>
        <begin position="27"/>
        <end position="39"/>
    </location>
</feature>
<dbReference type="Gene3D" id="1.20.1250.20">
    <property type="entry name" value="MFS general substrate transporter like domains"/>
    <property type="match status" value="2"/>
</dbReference>
<dbReference type="PROSITE" id="PS51419">
    <property type="entry name" value="RAB"/>
    <property type="match status" value="1"/>
</dbReference>
<dbReference type="SUPFAM" id="SSF103473">
    <property type="entry name" value="MFS general substrate transporter"/>
    <property type="match status" value="2"/>
</dbReference>
<dbReference type="AlphaFoldDB" id="A0A4U7ALM1"/>
<dbReference type="Pfam" id="PF00071">
    <property type="entry name" value="Ras"/>
    <property type="match status" value="1"/>
</dbReference>
<feature type="transmembrane region" description="Helical" evidence="19">
    <location>
        <begin position="122"/>
        <end position="142"/>
    </location>
</feature>
<evidence type="ECO:0000256" key="8">
    <source>
        <dbReference type="ARBA" id="ARBA00022618"/>
    </source>
</evidence>
<evidence type="ECO:0000256" key="14">
    <source>
        <dbReference type="ARBA" id="ARBA00023136"/>
    </source>
</evidence>
<accession>A0A4U7ALM1</accession>
<evidence type="ECO:0000313" key="22">
    <source>
        <dbReference type="Proteomes" id="UP000308133"/>
    </source>
</evidence>
<dbReference type="InterPro" id="IPR037874">
    <property type="entry name" value="Cdc42"/>
</dbReference>
<feature type="transmembrane region" description="Helical" evidence="19">
    <location>
        <begin position="342"/>
        <end position="365"/>
    </location>
</feature>
<dbReference type="PROSITE" id="PS51420">
    <property type="entry name" value="RHO"/>
    <property type="match status" value="1"/>
</dbReference>
<keyword evidence="14 19" id="KW-0472">Membrane</keyword>
<proteinExistence type="inferred from homology"/>
<comment type="similarity">
    <text evidence="4">Belongs to the major facilitator superfamily.</text>
</comment>
<feature type="transmembrane region" description="Helical" evidence="19">
    <location>
        <begin position="86"/>
        <end position="110"/>
    </location>
</feature>
<gene>
    <name evidence="21" type="ORF">C1H76_8812</name>
</gene>
<dbReference type="GO" id="GO:0003924">
    <property type="term" value="F:GTPase activity"/>
    <property type="evidence" value="ECO:0007669"/>
    <property type="project" value="InterPro"/>
</dbReference>
<keyword evidence="15" id="KW-0449">Lipoprotein</keyword>
<evidence type="ECO:0000259" key="20">
    <source>
        <dbReference type="PROSITE" id="PS50850"/>
    </source>
</evidence>
<evidence type="ECO:0000256" key="19">
    <source>
        <dbReference type="SAM" id="Phobius"/>
    </source>
</evidence>
<evidence type="ECO:0000256" key="4">
    <source>
        <dbReference type="ARBA" id="ARBA00008335"/>
    </source>
</evidence>
<dbReference type="SMART" id="SM00174">
    <property type="entry name" value="RHO"/>
    <property type="match status" value="1"/>
</dbReference>
<dbReference type="SMART" id="SM00173">
    <property type="entry name" value="RAS"/>
    <property type="match status" value="1"/>
</dbReference>
<feature type="transmembrane region" description="Helical" evidence="19">
    <location>
        <begin position="551"/>
        <end position="569"/>
    </location>
</feature>
<name>A0A4U7ALM1_9PEZI</name>
<comment type="similarity">
    <text evidence="3">Belongs to the small GTPase superfamily. Rho family. CDC42 subfamily.</text>
</comment>
<dbReference type="FunFam" id="1.20.1250.20:FF:000197">
    <property type="entry name" value="Siderophore iron transporter 1"/>
    <property type="match status" value="1"/>
</dbReference>
<dbReference type="Pfam" id="PF07690">
    <property type="entry name" value="MFS_1"/>
    <property type="match status" value="1"/>
</dbReference>
<dbReference type="PROSITE" id="PS50850">
    <property type="entry name" value="MFS"/>
    <property type="match status" value="1"/>
</dbReference>
<evidence type="ECO:0000256" key="18">
    <source>
        <dbReference type="SAM" id="MobiDB-lite"/>
    </source>
</evidence>
<evidence type="ECO:0000256" key="12">
    <source>
        <dbReference type="ARBA" id="ARBA00023065"/>
    </source>
</evidence>
<feature type="region of interest" description="Disordered" evidence="18">
    <location>
        <begin position="588"/>
        <end position="614"/>
    </location>
</feature>
<dbReference type="GO" id="GO:0012505">
    <property type="term" value="C:endomembrane system"/>
    <property type="evidence" value="ECO:0007669"/>
    <property type="project" value="UniProtKB-ARBA"/>
</dbReference>
<dbReference type="GO" id="GO:0051301">
    <property type="term" value="P:cell division"/>
    <property type="evidence" value="ECO:0007669"/>
    <property type="project" value="UniProtKB-KW"/>
</dbReference>
<feature type="transmembrane region" description="Helical" evidence="19">
    <location>
        <begin position="218"/>
        <end position="238"/>
    </location>
</feature>
<dbReference type="PANTHER" id="PTHR23501">
    <property type="entry name" value="MAJOR FACILITATOR SUPERFAMILY"/>
    <property type="match status" value="1"/>
</dbReference>
<feature type="domain" description="Major facilitator superfamily (MFS) profile" evidence="20">
    <location>
        <begin position="59"/>
        <end position="573"/>
    </location>
</feature>
<dbReference type="Proteomes" id="UP000308133">
    <property type="component" value="Unassembled WGS sequence"/>
</dbReference>
<dbReference type="SMART" id="SM00175">
    <property type="entry name" value="RAB"/>
    <property type="match status" value="1"/>
</dbReference>
<feature type="region of interest" description="Disordered" evidence="18">
    <location>
        <begin position="1"/>
        <end position="39"/>
    </location>
</feature>
<keyword evidence="8" id="KW-0132">Cell division</keyword>
<evidence type="ECO:0000256" key="3">
    <source>
        <dbReference type="ARBA" id="ARBA00008112"/>
    </source>
</evidence>
<dbReference type="GO" id="GO:0005938">
    <property type="term" value="C:cell cortex"/>
    <property type="evidence" value="ECO:0007669"/>
    <property type="project" value="UniProtKB-ARBA"/>
</dbReference>